<dbReference type="InterPro" id="IPR053374">
    <property type="entry name" value="TCP-1_chaperonin"/>
</dbReference>
<keyword evidence="9" id="KW-1185">Reference proteome</keyword>
<dbReference type="OrthoDB" id="10052040at2759"/>
<dbReference type="InterPro" id="IPR027413">
    <property type="entry name" value="GROEL-like_equatorial_sf"/>
</dbReference>
<dbReference type="NCBIfam" id="NF041083">
    <property type="entry name" value="thermosome_beta"/>
    <property type="match status" value="1"/>
</dbReference>
<keyword evidence="6 7" id="KW-0143">Chaperone</keyword>
<keyword evidence="4 7" id="KW-0547">Nucleotide-binding</keyword>
<name>W7TJM7_9STRA</name>
<dbReference type="InterPro" id="IPR027409">
    <property type="entry name" value="GroEL-like_apical_dom_sf"/>
</dbReference>
<keyword evidence="5 7" id="KW-0067">ATP-binding</keyword>
<dbReference type="Gene3D" id="3.50.7.10">
    <property type="entry name" value="GroEL"/>
    <property type="match status" value="1"/>
</dbReference>
<evidence type="ECO:0000313" key="8">
    <source>
        <dbReference type="EMBL" id="EWM20929.1"/>
    </source>
</evidence>
<dbReference type="SUPFAM" id="SSF52029">
    <property type="entry name" value="GroEL apical domain-like"/>
    <property type="match status" value="1"/>
</dbReference>
<comment type="similarity">
    <text evidence="2 7">Belongs to the TCP-1 chaperonin family.</text>
</comment>
<reference evidence="8 9" key="1">
    <citation type="journal article" date="2014" name="Mol. Plant">
        <title>Chromosome Scale Genome Assembly and Transcriptome Profiling of Nannochloropsis gaditana in Nitrogen Depletion.</title>
        <authorList>
            <person name="Corteggiani Carpinelli E."/>
            <person name="Telatin A."/>
            <person name="Vitulo N."/>
            <person name="Forcato C."/>
            <person name="D'Angelo M."/>
            <person name="Schiavon R."/>
            <person name="Vezzi A."/>
            <person name="Giacometti G.M."/>
            <person name="Morosinotto T."/>
            <person name="Valle G."/>
        </authorList>
    </citation>
    <scope>NUCLEOTIDE SEQUENCE [LARGE SCALE GENOMIC DNA]</scope>
    <source>
        <strain evidence="8 9">B-31</strain>
    </source>
</reference>
<evidence type="ECO:0000256" key="3">
    <source>
        <dbReference type="ARBA" id="ARBA00022490"/>
    </source>
</evidence>
<dbReference type="FunFam" id="1.10.560.10:FF:000038">
    <property type="entry name" value="Chaperonin containing TCP1 subunit 6B"/>
    <property type="match status" value="1"/>
</dbReference>
<evidence type="ECO:0000256" key="1">
    <source>
        <dbReference type="ARBA" id="ARBA00004496"/>
    </source>
</evidence>
<dbReference type="Gene3D" id="1.10.560.10">
    <property type="entry name" value="GroEL-like equatorial domain"/>
    <property type="match status" value="1"/>
</dbReference>
<dbReference type="FunFam" id="1.10.560.10:FF:000058">
    <property type="entry name" value="T-complex protein 1 subunit zeta"/>
    <property type="match status" value="1"/>
</dbReference>
<dbReference type="Proteomes" id="UP000019335">
    <property type="component" value="Unassembled WGS sequence"/>
</dbReference>
<evidence type="ECO:0000256" key="7">
    <source>
        <dbReference type="RuleBase" id="RU004187"/>
    </source>
</evidence>
<dbReference type="InterPro" id="IPR012722">
    <property type="entry name" value="Chap_CCT_zeta"/>
</dbReference>
<keyword evidence="3" id="KW-0963">Cytoplasm</keyword>
<sequence>MAAATRLVNPSAEIVSKSQALLVNCSAAKGLQNVLKSNLGPRGTLKMLVGGAGQIKITKDGNVLLHEMQIQHPTASLIARTATAQDDITGDGTTTSVLLVGELLKQAERFLSEGLHPRVIAEGYDLAKDRVLEFLDTFKVAQPEIKHDRELLLSIARTSLRTKLAAEMADRMTEAVTDAVLTLSQGPTIDLHMVEIMHMTHKLGSDSRFVRGLVLDHGARHPDMPKALNRCHIFTCNVSFEYEKSEVASGFFYSNAEERERLVASERRFTDDKVRQVIDFKRKVCKEGESFVVINQKGIDPLSLDMFAKEGILALRRAKRRNMERLTLACGGLPINSVEDLSEDMLGWAGRVYEQTLGEEKYTFVEDVRHARSCTILIKGPNQHTIDQIKDALRDGLRAVKNAIEDKALVPGGGSFEVAASHMLQTYKEAVSGKPKLGVVAFAEALLVVPKTLAENSGFDVQDTLIALLEEHAKTGIAVGLDVTTGEGMAPAMVGVWDNYRVKRQSLHLATILATQLLVVDEVMRAGRQMGRVAGGGQLHEREIGIERIIHQSFLHLRIIRVAAIHFQTLFLVLPLSRPFLFAAVRGRLRTATTSSFASSPSSGAPLPVTVAQEPFWKAYLNSPITFSFESEIKKAVRSCHNMQASPEAPVLRSLLKQCDGLLFLTVARAGCFLTGQAGSGLVLLKDSEGNWSAPACVGAVGGGVGLQAGGEVTDYVLFFKTEEAQEAMKGATQLVTWRVESLRSKGEARATQHTVGHSGRSSRSYAFVRLRGRLSVETRVALPSSSLLSILLSSLSLSLRNKYHLSLFSSSSLAFRLPGRPDPCQGG</sequence>
<dbReference type="GO" id="GO:0016887">
    <property type="term" value="F:ATP hydrolysis activity"/>
    <property type="evidence" value="ECO:0007669"/>
    <property type="project" value="InterPro"/>
</dbReference>
<dbReference type="SUPFAM" id="SSF48592">
    <property type="entry name" value="GroEL equatorial domain-like"/>
    <property type="match status" value="1"/>
</dbReference>
<dbReference type="GO" id="GO:0140662">
    <property type="term" value="F:ATP-dependent protein folding chaperone"/>
    <property type="evidence" value="ECO:0007669"/>
    <property type="project" value="InterPro"/>
</dbReference>
<dbReference type="PRINTS" id="PR00304">
    <property type="entry name" value="TCOMPLEXTCP1"/>
</dbReference>
<dbReference type="PANTHER" id="PTHR11353">
    <property type="entry name" value="CHAPERONIN"/>
    <property type="match status" value="1"/>
</dbReference>
<proteinExistence type="inferred from homology"/>
<dbReference type="InterPro" id="IPR027410">
    <property type="entry name" value="TCP-1-like_intermed_sf"/>
</dbReference>
<comment type="caution">
    <text evidence="8">The sequence shown here is derived from an EMBL/GenBank/DDBJ whole genome shotgun (WGS) entry which is preliminary data.</text>
</comment>
<dbReference type="PROSITE" id="PS00751">
    <property type="entry name" value="TCP1_2"/>
    <property type="match status" value="1"/>
</dbReference>
<dbReference type="SUPFAM" id="SSF54849">
    <property type="entry name" value="GroEL-intermediate domain like"/>
    <property type="match status" value="1"/>
</dbReference>
<dbReference type="InterPro" id="IPR017998">
    <property type="entry name" value="Chaperone_TCP-1"/>
</dbReference>
<dbReference type="Pfam" id="PF00118">
    <property type="entry name" value="Cpn60_TCP1"/>
    <property type="match status" value="1"/>
</dbReference>
<dbReference type="FunFam" id="3.30.260.10:FF:000017">
    <property type="entry name" value="T-complex protein 1 subunit zeta"/>
    <property type="match status" value="1"/>
</dbReference>
<comment type="subcellular location">
    <subcellularLocation>
        <location evidence="1">Cytoplasm</location>
    </subcellularLocation>
</comment>
<dbReference type="CDD" id="cd03342">
    <property type="entry name" value="TCP1_zeta"/>
    <property type="match status" value="1"/>
</dbReference>
<evidence type="ECO:0000256" key="6">
    <source>
        <dbReference type="ARBA" id="ARBA00023186"/>
    </source>
</evidence>
<evidence type="ECO:0000256" key="5">
    <source>
        <dbReference type="ARBA" id="ARBA00022840"/>
    </source>
</evidence>
<evidence type="ECO:0000313" key="9">
    <source>
        <dbReference type="Proteomes" id="UP000019335"/>
    </source>
</evidence>
<dbReference type="GO" id="GO:0051082">
    <property type="term" value="F:unfolded protein binding"/>
    <property type="evidence" value="ECO:0007669"/>
    <property type="project" value="InterPro"/>
</dbReference>
<protein>
    <submittedName>
        <fullName evidence="8">T-complex protein 1 subunit zeta isoform a</fullName>
    </submittedName>
</protein>
<dbReference type="PROSITE" id="PS00750">
    <property type="entry name" value="TCP1_1"/>
    <property type="match status" value="1"/>
</dbReference>
<dbReference type="PROSITE" id="PS00995">
    <property type="entry name" value="TCP1_3"/>
    <property type="match status" value="1"/>
</dbReference>
<gene>
    <name evidence="8" type="ORF">Naga_100061g30</name>
</gene>
<dbReference type="GO" id="GO:0005524">
    <property type="term" value="F:ATP binding"/>
    <property type="evidence" value="ECO:0007669"/>
    <property type="project" value="UniProtKB-KW"/>
</dbReference>
<dbReference type="InterPro" id="IPR002423">
    <property type="entry name" value="Cpn60/GroEL/TCP-1"/>
</dbReference>
<dbReference type="FunFam" id="3.50.7.10:FF:000004">
    <property type="entry name" value="T-complex protein 1 subunit zeta"/>
    <property type="match status" value="1"/>
</dbReference>
<dbReference type="Gene3D" id="3.30.260.10">
    <property type="entry name" value="TCP-1-like chaperonin intermediate domain"/>
    <property type="match status" value="1"/>
</dbReference>
<evidence type="ECO:0000256" key="4">
    <source>
        <dbReference type="ARBA" id="ARBA00022741"/>
    </source>
</evidence>
<evidence type="ECO:0000256" key="2">
    <source>
        <dbReference type="ARBA" id="ARBA00008020"/>
    </source>
</evidence>
<dbReference type="EMBL" id="AZIL01002741">
    <property type="protein sequence ID" value="EWM20929.1"/>
    <property type="molecule type" value="Genomic_DNA"/>
</dbReference>
<dbReference type="NCBIfam" id="TIGR02347">
    <property type="entry name" value="chap_CCT_zeta"/>
    <property type="match status" value="1"/>
</dbReference>
<organism evidence="8 9">
    <name type="scientific">Nannochloropsis gaditana</name>
    <dbReference type="NCBI Taxonomy" id="72520"/>
    <lineage>
        <taxon>Eukaryota</taxon>
        <taxon>Sar</taxon>
        <taxon>Stramenopiles</taxon>
        <taxon>Ochrophyta</taxon>
        <taxon>Eustigmatophyceae</taxon>
        <taxon>Eustigmatales</taxon>
        <taxon>Monodopsidaceae</taxon>
        <taxon>Nannochloropsis</taxon>
    </lineage>
</organism>
<accession>W7TJM7</accession>
<dbReference type="AlphaFoldDB" id="W7TJM7"/>
<dbReference type="GO" id="GO:0005737">
    <property type="term" value="C:cytoplasm"/>
    <property type="evidence" value="ECO:0007669"/>
    <property type="project" value="UniProtKB-SubCell"/>
</dbReference>
<dbReference type="InterPro" id="IPR002194">
    <property type="entry name" value="Chaperonin_TCP-1_CS"/>
</dbReference>